<sequence>MTHYMNLCSEPFNSIKNKEKIYELRLLDSKRQKVKVGDTITFTNLDNKETLSVKVVGLHKFSSFEELYNNLPLDKCGYNESNINKANPNDMEKYYSKEKQSQYGVVGIEISLLEN</sequence>
<dbReference type="RefSeq" id="WP_138155990.1">
    <property type="nucleotide sequence ID" value="NZ_CP039381.1"/>
</dbReference>
<reference evidence="2 3" key="1">
    <citation type="submission" date="2019-04" db="EMBL/GenBank/DDBJ databases">
        <authorList>
            <person name="Embree M."/>
            <person name="Gaffney J.R."/>
        </authorList>
    </citation>
    <scope>NUCLEOTIDE SEQUENCE [LARGE SCALE GENOMIC DNA]</scope>
    <source>
        <strain evidence="2 3">JE7A12</strain>
    </source>
</reference>
<dbReference type="CDD" id="cd06555">
    <property type="entry name" value="ASCH_PF0470_like"/>
    <property type="match status" value="1"/>
</dbReference>
<evidence type="ECO:0000313" key="3">
    <source>
        <dbReference type="Proteomes" id="UP000301475"/>
    </source>
</evidence>
<dbReference type="Proteomes" id="UP000301475">
    <property type="component" value="Chromosome"/>
</dbReference>
<dbReference type="InterPro" id="IPR016645">
    <property type="entry name" value="UCP016134"/>
</dbReference>
<dbReference type="Gene3D" id="2.30.130.30">
    <property type="entry name" value="Hypothetical protein"/>
    <property type="match status" value="1"/>
</dbReference>
<feature type="domain" description="ASCH" evidence="1">
    <location>
        <begin position="5"/>
        <end position="113"/>
    </location>
</feature>
<protein>
    <submittedName>
        <fullName evidence="2">RNA-binding protein</fullName>
    </submittedName>
</protein>
<dbReference type="SUPFAM" id="SSF88697">
    <property type="entry name" value="PUA domain-like"/>
    <property type="match status" value="1"/>
</dbReference>
<gene>
    <name evidence="2" type="ORF">E5Z56_00225</name>
</gene>
<dbReference type="KEGG" id="ruj:E5Z56_00225"/>
<evidence type="ECO:0000259" key="1">
    <source>
        <dbReference type="Pfam" id="PF04266"/>
    </source>
</evidence>
<organism evidence="2 3">
    <name type="scientific">Ruminococcus bovis</name>
    <dbReference type="NCBI Taxonomy" id="2564099"/>
    <lineage>
        <taxon>Bacteria</taxon>
        <taxon>Bacillati</taxon>
        <taxon>Bacillota</taxon>
        <taxon>Clostridia</taxon>
        <taxon>Eubacteriales</taxon>
        <taxon>Oscillospiraceae</taxon>
        <taxon>Ruminococcus</taxon>
    </lineage>
</organism>
<dbReference type="PIRSF" id="PIRSF016134">
    <property type="entry name" value="UCP016134"/>
    <property type="match status" value="1"/>
</dbReference>
<dbReference type="EMBL" id="CP039381">
    <property type="protein sequence ID" value="QCT05884.1"/>
    <property type="molecule type" value="Genomic_DNA"/>
</dbReference>
<keyword evidence="3" id="KW-1185">Reference proteome</keyword>
<evidence type="ECO:0000313" key="2">
    <source>
        <dbReference type="EMBL" id="QCT05884.1"/>
    </source>
</evidence>
<name>A0A4P8XU69_9FIRM</name>
<dbReference type="AlphaFoldDB" id="A0A4P8XU69"/>
<accession>A0A4P8XU69</accession>
<dbReference type="OrthoDB" id="9790388at2"/>
<dbReference type="InterPro" id="IPR015947">
    <property type="entry name" value="PUA-like_sf"/>
</dbReference>
<dbReference type="InterPro" id="IPR007374">
    <property type="entry name" value="ASCH_domain"/>
</dbReference>
<proteinExistence type="predicted"/>
<dbReference type="Pfam" id="PF04266">
    <property type="entry name" value="ASCH"/>
    <property type="match status" value="1"/>
</dbReference>